<evidence type="ECO:0000313" key="2">
    <source>
        <dbReference type="EMBL" id="KZS86458.1"/>
    </source>
</evidence>
<proteinExistence type="predicted"/>
<gene>
    <name evidence="2" type="ORF">SISNIDRAFT_491934</name>
</gene>
<feature type="region of interest" description="Disordered" evidence="1">
    <location>
        <begin position="1"/>
        <end position="93"/>
    </location>
</feature>
<feature type="compositionally biased region" description="Polar residues" evidence="1">
    <location>
        <begin position="21"/>
        <end position="39"/>
    </location>
</feature>
<name>A0A164M846_9AGAM</name>
<dbReference type="EMBL" id="KV419497">
    <property type="protein sequence ID" value="KZS86458.1"/>
    <property type="molecule type" value="Genomic_DNA"/>
</dbReference>
<evidence type="ECO:0000313" key="3">
    <source>
        <dbReference type="Proteomes" id="UP000076722"/>
    </source>
</evidence>
<organism evidence="2 3">
    <name type="scientific">Sistotremastrum niveocremeum HHB9708</name>
    <dbReference type="NCBI Taxonomy" id="1314777"/>
    <lineage>
        <taxon>Eukaryota</taxon>
        <taxon>Fungi</taxon>
        <taxon>Dikarya</taxon>
        <taxon>Basidiomycota</taxon>
        <taxon>Agaricomycotina</taxon>
        <taxon>Agaricomycetes</taxon>
        <taxon>Sistotremastrales</taxon>
        <taxon>Sistotremastraceae</taxon>
        <taxon>Sertulicium</taxon>
        <taxon>Sertulicium niveocremeum</taxon>
    </lineage>
</organism>
<feature type="compositionally biased region" description="Polar residues" evidence="1">
    <location>
        <begin position="56"/>
        <end position="70"/>
    </location>
</feature>
<dbReference type="Proteomes" id="UP000076722">
    <property type="component" value="Unassembled WGS sequence"/>
</dbReference>
<protein>
    <submittedName>
        <fullName evidence="2">Uncharacterized protein</fullName>
    </submittedName>
</protein>
<keyword evidence="3" id="KW-1185">Reference proteome</keyword>
<feature type="compositionally biased region" description="Basic and acidic residues" evidence="1">
    <location>
        <begin position="71"/>
        <end position="81"/>
    </location>
</feature>
<accession>A0A164M846</accession>
<evidence type="ECO:0000256" key="1">
    <source>
        <dbReference type="SAM" id="MobiDB-lite"/>
    </source>
</evidence>
<reference evidence="2 3" key="1">
    <citation type="journal article" date="2016" name="Mol. Biol. Evol.">
        <title>Comparative Genomics of Early-Diverging Mushroom-Forming Fungi Provides Insights into the Origins of Lignocellulose Decay Capabilities.</title>
        <authorList>
            <person name="Nagy L.G."/>
            <person name="Riley R."/>
            <person name="Tritt A."/>
            <person name="Adam C."/>
            <person name="Daum C."/>
            <person name="Floudas D."/>
            <person name="Sun H."/>
            <person name="Yadav J.S."/>
            <person name="Pangilinan J."/>
            <person name="Larsson K.H."/>
            <person name="Matsuura K."/>
            <person name="Barry K."/>
            <person name="Labutti K."/>
            <person name="Kuo R."/>
            <person name="Ohm R.A."/>
            <person name="Bhattacharya S.S."/>
            <person name="Shirouzu T."/>
            <person name="Yoshinaga Y."/>
            <person name="Martin F.M."/>
            <person name="Grigoriev I.V."/>
            <person name="Hibbett D.S."/>
        </authorList>
    </citation>
    <scope>NUCLEOTIDE SEQUENCE [LARGE SCALE GENOMIC DNA]</scope>
    <source>
        <strain evidence="2 3">HHB9708</strain>
    </source>
</reference>
<feature type="region of interest" description="Disordered" evidence="1">
    <location>
        <begin position="164"/>
        <end position="183"/>
    </location>
</feature>
<sequence>MDPSPKYTAYPMDFPSHHRTAQVTVQHSSPRSRNDSSQDIIPRRTKTRHHLPSLSPPQTFNSTDTHNGSTVRDEIDPESTHLSHSPCGSTYRHWDPSRNQFPLSSDIPSDDVIIRGPDQTRLYNSVAEANRTLIQIKEAMSEVSFAFERVQSVANQIIPSTRYPRCNKTPEETASLRSSQTTHEISRVEPFMVFENDRPTIVSDRRIKTESVENSHEMLVPVHESVFAGAFG</sequence>
<dbReference type="AlphaFoldDB" id="A0A164M846"/>